<evidence type="ECO:0000256" key="6">
    <source>
        <dbReference type="PROSITE-ProRule" id="PRU00552"/>
    </source>
</evidence>
<dbReference type="Gene3D" id="3.40.50.300">
    <property type="entry name" value="P-loop containing nucleotide triphosphate hydrolases"/>
    <property type="match status" value="2"/>
</dbReference>
<dbReference type="PROSITE" id="PS51195">
    <property type="entry name" value="Q_MOTIF"/>
    <property type="match status" value="1"/>
</dbReference>
<dbReference type="PANTHER" id="PTHR47959:SF1">
    <property type="entry name" value="ATP-DEPENDENT RNA HELICASE DBPA"/>
    <property type="match status" value="1"/>
</dbReference>
<keyword evidence="1 7" id="KW-0547">Nucleotide-binding</keyword>
<dbReference type="InterPro" id="IPR014001">
    <property type="entry name" value="Helicase_ATP-bd"/>
</dbReference>
<evidence type="ECO:0000256" key="3">
    <source>
        <dbReference type="ARBA" id="ARBA00022806"/>
    </source>
</evidence>
<dbReference type="NCBIfam" id="NF008744">
    <property type="entry name" value="PRK11776.1"/>
    <property type="match status" value="1"/>
</dbReference>
<keyword evidence="3 7" id="KW-0347">Helicase</keyword>
<dbReference type="Proteomes" id="UP001163739">
    <property type="component" value="Chromosome"/>
</dbReference>
<keyword evidence="12" id="KW-1185">Reference proteome</keyword>
<evidence type="ECO:0000256" key="4">
    <source>
        <dbReference type="ARBA" id="ARBA00022840"/>
    </source>
</evidence>
<dbReference type="EMBL" id="CP100390">
    <property type="protein sequence ID" value="UZE98001.1"/>
    <property type="molecule type" value="Genomic_DNA"/>
</dbReference>
<dbReference type="GO" id="GO:0016787">
    <property type="term" value="F:hydrolase activity"/>
    <property type="evidence" value="ECO:0007669"/>
    <property type="project" value="UniProtKB-KW"/>
</dbReference>
<dbReference type="EC" id="3.6.4.13" evidence="11"/>
<dbReference type="InterPro" id="IPR027417">
    <property type="entry name" value="P-loop_NTPase"/>
</dbReference>
<evidence type="ECO:0000256" key="5">
    <source>
        <dbReference type="ARBA" id="ARBA00038437"/>
    </source>
</evidence>
<evidence type="ECO:0000313" key="12">
    <source>
        <dbReference type="Proteomes" id="UP001163739"/>
    </source>
</evidence>
<proteinExistence type="inferred from homology"/>
<gene>
    <name evidence="11" type="primary">dbpA</name>
    <name evidence="11" type="ORF">NKI27_05005</name>
</gene>
<protein>
    <submittedName>
        <fullName evidence="11">ATP-dependent RNA helicase DbpA</fullName>
        <ecNumber evidence="11">3.6.4.13</ecNumber>
    </submittedName>
</protein>
<comment type="similarity">
    <text evidence="5 7">Belongs to the DEAD box helicase family.</text>
</comment>
<dbReference type="InterPro" id="IPR014014">
    <property type="entry name" value="RNA_helicase_DEAD_Q_motif"/>
</dbReference>
<dbReference type="InterPro" id="IPR050079">
    <property type="entry name" value="DEAD_box_RNA_helicase"/>
</dbReference>
<dbReference type="GO" id="GO:0003724">
    <property type="term" value="F:RNA helicase activity"/>
    <property type="evidence" value="ECO:0007669"/>
    <property type="project" value="UniProtKB-EC"/>
</dbReference>
<keyword evidence="2 7" id="KW-0378">Hydrolase</keyword>
<dbReference type="PANTHER" id="PTHR47959">
    <property type="entry name" value="ATP-DEPENDENT RNA HELICASE RHLE-RELATED"/>
    <property type="match status" value="1"/>
</dbReference>
<dbReference type="Gene3D" id="3.30.70.330">
    <property type="match status" value="1"/>
</dbReference>
<feature type="domain" description="Helicase ATP-binding" evidence="8">
    <location>
        <begin position="35"/>
        <end position="206"/>
    </location>
</feature>
<accession>A0ABY6N7C1</accession>
<dbReference type="CDD" id="cd00268">
    <property type="entry name" value="DEADc"/>
    <property type="match status" value="1"/>
</dbReference>
<dbReference type="CDD" id="cd18787">
    <property type="entry name" value="SF2_C_DEAD"/>
    <property type="match status" value="1"/>
</dbReference>
<dbReference type="InterPro" id="IPR001650">
    <property type="entry name" value="Helicase_C-like"/>
</dbReference>
<dbReference type="PROSITE" id="PS51192">
    <property type="entry name" value="HELICASE_ATP_BIND_1"/>
    <property type="match status" value="1"/>
</dbReference>
<dbReference type="PROSITE" id="PS00039">
    <property type="entry name" value="DEAD_ATP_HELICASE"/>
    <property type="match status" value="1"/>
</dbReference>
<organism evidence="11 12">
    <name type="scientific">Alkalimarinus alittae</name>
    <dbReference type="NCBI Taxonomy" id="2961619"/>
    <lineage>
        <taxon>Bacteria</taxon>
        <taxon>Pseudomonadati</taxon>
        <taxon>Pseudomonadota</taxon>
        <taxon>Gammaproteobacteria</taxon>
        <taxon>Alteromonadales</taxon>
        <taxon>Alteromonadaceae</taxon>
        <taxon>Alkalimarinus</taxon>
    </lineage>
</organism>
<evidence type="ECO:0000256" key="7">
    <source>
        <dbReference type="RuleBase" id="RU000492"/>
    </source>
</evidence>
<dbReference type="SMART" id="SM00487">
    <property type="entry name" value="DEXDc"/>
    <property type="match status" value="1"/>
</dbReference>
<feature type="domain" description="Helicase C-terminal" evidence="9">
    <location>
        <begin position="216"/>
        <end position="378"/>
    </location>
</feature>
<dbReference type="InterPro" id="IPR005580">
    <property type="entry name" value="DbpA/CsdA_RNA-bd_dom"/>
</dbReference>
<keyword evidence="4 7" id="KW-0067">ATP-binding</keyword>
<evidence type="ECO:0000256" key="1">
    <source>
        <dbReference type="ARBA" id="ARBA00022741"/>
    </source>
</evidence>
<evidence type="ECO:0000259" key="10">
    <source>
        <dbReference type="PROSITE" id="PS51195"/>
    </source>
</evidence>
<dbReference type="CDD" id="cd12501">
    <property type="entry name" value="RRM_EcDbpA_like"/>
    <property type="match status" value="1"/>
</dbReference>
<dbReference type="SUPFAM" id="SSF52540">
    <property type="entry name" value="P-loop containing nucleoside triphosphate hydrolases"/>
    <property type="match status" value="1"/>
</dbReference>
<dbReference type="Pfam" id="PF00270">
    <property type="entry name" value="DEAD"/>
    <property type="match status" value="1"/>
</dbReference>
<dbReference type="Pfam" id="PF03880">
    <property type="entry name" value="DbpA"/>
    <property type="match status" value="1"/>
</dbReference>
<sequence length="460" mass="50767">MNTQDFSSLNLPQAAIDNLNSLGYTAMTAIQEQSIPLAFKGHDLIAKAKTGSGKTAAFSLPILNKLNIRFFGVQALILCPTRELSSQVAKEIRRLARYQQNIKVVTLCGGQPIGPQIGSLEHGAHIVVGTPGRIKDHLRKGTLVLDSVHTVVLDEADRMLDMGFYDDIETIIEQTPSERQTLLFSATYPEKIQQLSSDFQKDPVEITVESVHSHSQIEQIFYQVSRNQKNDATYQLLLAHQPNSAVIFCNTKQACQDLTDYLIDSGLSALSLHGDLEQRDRDEVLIRFSNQSVSILVATDVAARGLDIDDLQAVINYDLSRDNDIYTHRIGRTGRAGKKGLALSLYSDSEKYKLEAIENGQQQPIKYGEMKKSDNSGDNLLPPPQMTTLCIFGGRKQKVRPGDILGALTGEAGIPGKSVGKIDVTDFSAYVAIEREQAKKSLERILSGKIKGRKFKARLL</sequence>
<dbReference type="InterPro" id="IPR000629">
    <property type="entry name" value="RNA-helicase_DEAD-box_CS"/>
</dbReference>
<evidence type="ECO:0000256" key="2">
    <source>
        <dbReference type="ARBA" id="ARBA00022801"/>
    </source>
</evidence>
<evidence type="ECO:0000259" key="8">
    <source>
        <dbReference type="PROSITE" id="PS51192"/>
    </source>
</evidence>
<name>A0ABY6N7C1_9ALTE</name>
<feature type="short sequence motif" description="Q motif" evidence="6">
    <location>
        <begin position="4"/>
        <end position="32"/>
    </location>
</feature>
<reference evidence="11" key="1">
    <citation type="submission" date="2022-06" db="EMBL/GenBank/DDBJ databases">
        <title>Alkalimarinus sp. nov., isolated from gut of a Alitta virens.</title>
        <authorList>
            <person name="Yang A.I."/>
            <person name="Shin N.-R."/>
        </authorList>
    </citation>
    <scope>NUCLEOTIDE SEQUENCE</scope>
    <source>
        <strain evidence="11">A2M4</strain>
    </source>
</reference>
<dbReference type="InterPro" id="IPR044742">
    <property type="entry name" value="DEAD/DEAH_RhlB"/>
</dbReference>
<dbReference type="PROSITE" id="PS51194">
    <property type="entry name" value="HELICASE_CTER"/>
    <property type="match status" value="1"/>
</dbReference>
<dbReference type="InterPro" id="IPR011545">
    <property type="entry name" value="DEAD/DEAH_box_helicase_dom"/>
</dbReference>
<evidence type="ECO:0000313" key="11">
    <source>
        <dbReference type="EMBL" id="UZE98001.1"/>
    </source>
</evidence>
<feature type="domain" description="DEAD-box RNA helicase Q" evidence="10">
    <location>
        <begin position="4"/>
        <end position="32"/>
    </location>
</feature>
<dbReference type="RefSeq" id="WP_265049472.1">
    <property type="nucleotide sequence ID" value="NZ_CP100390.1"/>
</dbReference>
<dbReference type="SMART" id="SM00490">
    <property type="entry name" value="HELICc"/>
    <property type="match status" value="1"/>
</dbReference>
<evidence type="ECO:0000259" key="9">
    <source>
        <dbReference type="PROSITE" id="PS51194"/>
    </source>
</evidence>
<dbReference type="Pfam" id="PF00271">
    <property type="entry name" value="Helicase_C"/>
    <property type="match status" value="1"/>
</dbReference>
<dbReference type="InterPro" id="IPR012677">
    <property type="entry name" value="Nucleotide-bd_a/b_plait_sf"/>
</dbReference>